<sequence>MSAIPLPKATHASSVLTCEECGAEVQVLGLDGPDVAETVEQWNREHARCGSDPTSVAWQDLVQRSEAQLYVDPDDDLTKLSPIPRPSWAPVERDSIRKAVWASAYRSESVAIPLAHNLFSEHRDGSTLPSRFEVAAKRSGLGDDLVGITLCKIIDGEWTWHGTNMTLDEARRLAEVITAACDLAVTP</sequence>
<evidence type="ECO:0000313" key="2">
    <source>
        <dbReference type="Proteomes" id="UP000003558"/>
    </source>
</evidence>
<name>F9VVF0_9ACTN</name>
<dbReference type="EMBL" id="BACI01000056">
    <property type="protein sequence ID" value="GAA12579.1"/>
    <property type="molecule type" value="Genomic_DNA"/>
</dbReference>
<gene>
    <name evidence="1" type="ORF">GOALK_056_00120</name>
</gene>
<organism evidence="1 2">
    <name type="scientific">Gordonia alkanivorans NBRC 16433</name>
    <dbReference type="NCBI Taxonomy" id="1027371"/>
    <lineage>
        <taxon>Bacteria</taxon>
        <taxon>Bacillati</taxon>
        <taxon>Actinomycetota</taxon>
        <taxon>Actinomycetes</taxon>
        <taxon>Mycobacteriales</taxon>
        <taxon>Gordoniaceae</taxon>
        <taxon>Gordonia</taxon>
    </lineage>
</organism>
<dbReference type="RefSeq" id="WP_006358711.1">
    <property type="nucleotide sequence ID" value="NZ_BACI01000056.1"/>
</dbReference>
<comment type="caution">
    <text evidence="1">The sequence shown here is derived from an EMBL/GenBank/DDBJ whole genome shotgun (WGS) entry which is preliminary data.</text>
</comment>
<protein>
    <submittedName>
        <fullName evidence="1">Uncharacterized protein</fullName>
    </submittedName>
</protein>
<proteinExistence type="predicted"/>
<dbReference type="AlphaFoldDB" id="F9VVF0"/>
<reference evidence="1 2" key="1">
    <citation type="submission" date="2011-05" db="EMBL/GenBank/DDBJ databases">
        <title>Whole genome shotgun sequence of Gordonia alkanivorans NBRC 16433.</title>
        <authorList>
            <person name="Hosoyama A."/>
            <person name="Nakamura S."/>
            <person name="Takarada H."/>
            <person name="Tsuchikane K."/>
            <person name="Yamazaki S."/>
            <person name="Fujita N."/>
        </authorList>
    </citation>
    <scope>NUCLEOTIDE SEQUENCE [LARGE SCALE GENOMIC DNA]</scope>
    <source>
        <strain evidence="1 2">NBRC 16433</strain>
    </source>
</reference>
<dbReference type="Proteomes" id="UP000003558">
    <property type="component" value="Unassembled WGS sequence"/>
</dbReference>
<evidence type="ECO:0000313" key="1">
    <source>
        <dbReference type="EMBL" id="GAA12579.1"/>
    </source>
</evidence>
<accession>F9VVF0</accession>
<dbReference type="STRING" id="1027371.GOALK_056_00120"/>